<dbReference type="EMBL" id="RWIS01000014">
    <property type="protein sequence ID" value="RSK25024.1"/>
    <property type="molecule type" value="Genomic_DNA"/>
</dbReference>
<sequence length="132" mass="14578">MTTLTGRLDAAPYRTAISLERGRTLLADEPADRGGQDLGPSPGELLAASLSACTCITLRMYADRNQWPLRDIEAVVTFERDERQVITRLDVVLRLQGELSDEQLQRLLRVAHQCPIHKTLMAAVPLSVQLAG</sequence>
<protein>
    <submittedName>
        <fullName evidence="1">OsmC family peroxiredoxin</fullName>
    </submittedName>
</protein>
<dbReference type="PANTHER" id="PTHR39624:SF2">
    <property type="entry name" value="OSMC-LIKE PROTEIN"/>
    <property type="match status" value="1"/>
</dbReference>
<dbReference type="InterPro" id="IPR036102">
    <property type="entry name" value="OsmC/Ohrsf"/>
</dbReference>
<gene>
    <name evidence="1" type="ORF">EI290_18550</name>
</gene>
<dbReference type="InterPro" id="IPR015946">
    <property type="entry name" value="KH_dom-like_a/b"/>
</dbReference>
<keyword evidence="2" id="KW-1185">Reference proteome</keyword>
<accession>A0A3R9LY63</accession>
<dbReference type="RefSeq" id="WP_125433162.1">
    <property type="nucleotide sequence ID" value="NZ_RWIS01000014.1"/>
</dbReference>
<evidence type="ECO:0000313" key="1">
    <source>
        <dbReference type="EMBL" id="RSK25024.1"/>
    </source>
</evidence>
<dbReference type="Gene3D" id="3.30.300.20">
    <property type="match status" value="1"/>
</dbReference>
<name>A0A3R9LY63_9BACT</name>
<dbReference type="Proteomes" id="UP000280066">
    <property type="component" value="Unassembled WGS sequence"/>
</dbReference>
<dbReference type="Pfam" id="PF02566">
    <property type="entry name" value="OsmC"/>
    <property type="match status" value="1"/>
</dbReference>
<dbReference type="InterPro" id="IPR003718">
    <property type="entry name" value="OsmC/Ohr_fam"/>
</dbReference>
<dbReference type="AlphaFoldDB" id="A0A3R9LY63"/>
<reference evidence="1 2" key="1">
    <citation type="submission" date="2018-12" db="EMBL/GenBank/DDBJ databases">
        <authorList>
            <person name="Feng G."/>
            <person name="Zhu H."/>
        </authorList>
    </citation>
    <scope>NUCLEOTIDE SEQUENCE [LARGE SCALE GENOMIC DNA]</scope>
    <source>
        <strain evidence="1 2">9PBR-2</strain>
    </source>
</reference>
<dbReference type="OrthoDB" id="9791538at2"/>
<organism evidence="1 2">
    <name type="scientific">Hymenobacter metallilatus</name>
    <dbReference type="NCBI Taxonomy" id="2493666"/>
    <lineage>
        <taxon>Bacteria</taxon>
        <taxon>Pseudomonadati</taxon>
        <taxon>Bacteroidota</taxon>
        <taxon>Cytophagia</taxon>
        <taxon>Cytophagales</taxon>
        <taxon>Hymenobacteraceae</taxon>
        <taxon>Hymenobacter</taxon>
    </lineage>
</organism>
<dbReference type="SUPFAM" id="SSF82784">
    <property type="entry name" value="OsmC-like"/>
    <property type="match status" value="1"/>
</dbReference>
<proteinExistence type="predicted"/>
<comment type="caution">
    <text evidence="1">The sequence shown here is derived from an EMBL/GenBank/DDBJ whole genome shotgun (WGS) entry which is preliminary data.</text>
</comment>
<evidence type="ECO:0000313" key="2">
    <source>
        <dbReference type="Proteomes" id="UP000280066"/>
    </source>
</evidence>
<dbReference type="PANTHER" id="PTHR39624">
    <property type="entry name" value="PROTEIN INVOLVED IN RIMO-MEDIATED BETA-METHYLTHIOLATION OF RIBOSOMAL PROTEIN S12 YCAO"/>
    <property type="match status" value="1"/>
</dbReference>